<organism evidence="2">
    <name type="scientific">Homavirus sp</name>
    <dbReference type="NCBI Taxonomy" id="2487769"/>
    <lineage>
        <taxon>Viruses</taxon>
        <taxon>Varidnaviria</taxon>
        <taxon>Bamfordvirae</taxon>
        <taxon>Nucleocytoviricota</taxon>
        <taxon>Megaviricetes</taxon>
        <taxon>Imitervirales</taxon>
        <taxon>Mimiviridae</taxon>
        <taxon>Klosneuvirinae</taxon>
    </lineage>
</organism>
<reference evidence="2" key="1">
    <citation type="submission" date="2018-10" db="EMBL/GenBank/DDBJ databases">
        <title>Hidden diversity of soil giant viruses.</title>
        <authorList>
            <person name="Schulz F."/>
            <person name="Alteio L."/>
            <person name="Goudeau D."/>
            <person name="Ryan E.M."/>
            <person name="Malmstrom R.R."/>
            <person name="Blanchard J."/>
            <person name="Woyke T."/>
        </authorList>
    </citation>
    <scope>NUCLEOTIDE SEQUENCE</scope>
    <source>
        <strain evidence="2">HOV1</strain>
    </source>
</reference>
<keyword evidence="1" id="KW-0812">Transmembrane</keyword>
<dbReference type="EMBL" id="MK072343">
    <property type="protein sequence ID" value="AYV82160.1"/>
    <property type="molecule type" value="Genomic_DNA"/>
</dbReference>
<gene>
    <name evidence="2" type="ORF">Homavirus12_4</name>
</gene>
<name>A0A3G5A4J6_9VIRU</name>
<sequence length="108" mass="12084">METQQIDQIHSNKVQKRRADIIATLSMFALIVATVNTFSNITNNNYGICSMIDNITFIASLLTIMYYMSSHQSKITDITTRYGISSIVTIVCGTLSAFLSAHYHITKN</sequence>
<evidence type="ECO:0000256" key="1">
    <source>
        <dbReference type="SAM" id="Phobius"/>
    </source>
</evidence>
<protein>
    <submittedName>
        <fullName evidence="2">Uncharacterized protein</fullName>
    </submittedName>
</protein>
<feature type="transmembrane region" description="Helical" evidence="1">
    <location>
        <begin position="80"/>
        <end position="105"/>
    </location>
</feature>
<feature type="transmembrane region" description="Helical" evidence="1">
    <location>
        <begin position="45"/>
        <end position="68"/>
    </location>
</feature>
<keyword evidence="1" id="KW-0472">Membrane</keyword>
<feature type="transmembrane region" description="Helical" evidence="1">
    <location>
        <begin position="21"/>
        <end position="39"/>
    </location>
</feature>
<evidence type="ECO:0000313" key="2">
    <source>
        <dbReference type="EMBL" id="AYV82160.1"/>
    </source>
</evidence>
<proteinExistence type="predicted"/>
<accession>A0A3G5A4J6</accession>
<keyword evidence="1" id="KW-1133">Transmembrane helix</keyword>